<evidence type="ECO:0000313" key="2">
    <source>
        <dbReference type="EMBL" id="MTV02834.1"/>
    </source>
</evidence>
<evidence type="ECO:0008006" key="5">
    <source>
        <dbReference type="Google" id="ProtNLM"/>
    </source>
</evidence>
<evidence type="ECO:0000313" key="3">
    <source>
        <dbReference type="Proteomes" id="UP000434916"/>
    </source>
</evidence>
<organism evidence="2 4">
    <name type="scientific">Parabacteroides merdae</name>
    <dbReference type="NCBI Taxonomy" id="46503"/>
    <lineage>
        <taxon>Bacteria</taxon>
        <taxon>Pseudomonadati</taxon>
        <taxon>Bacteroidota</taxon>
        <taxon>Bacteroidia</taxon>
        <taxon>Bacteroidales</taxon>
        <taxon>Tannerellaceae</taxon>
        <taxon>Parabacteroides</taxon>
    </lineage>
</organism>
<dbReference type="AlphaFoldDB" id="A0A9Q4RFU4"/>
<comment type="caution">
    <text evidence="2">The sequence shown here is derived from an EMBL/GenBank/DDBJ whole genome shotgun (WGS) entry which is preliminary data.</text>
</comment>
<protein>
    <recommendedName>
        <fullName evidence="5">NVEALA protein</fullName>
    </recommendedName>
</protein>
<evidence type="ECO:0000313" key="1">
    <source>
        <dbReference type="EMBL" id="MTU41841.1"/>
    </source>
</evidence>
<gene>
    <name evidence="1" type="ORF">GMD82_20850</name>
    <name evidence="2" type="ORF">GME02_14505</name>
</gene>
<keyword evidence="3" id="KW-1185">Reference proteome</keyword>
<proteinExistence type="predicted"/>
<name>A0A9Q4RFU4_9BACT</name>
<dbReference type="Proteomes" id="UP000434916">
    <property type="component" value="Unassembled WGS sequence"/>
</dbReference>
<dbReference type="Proteomes" id="UP000482671">
    <property type="component" value="Unassembled WGS sequence"/>
</dbReference>
<evidence type="ECO:0000313" key="4">
    <source>
        <dbReference type="Proteomes" id="UP000482671"/>
    </source>
</evidence>
<dbReference type="Pfam" id="PF14055">
    <property type="entry name" value="NVEALA"/>
    <property type="match status" value="1"/>
</dbReference>
<dbReference type="RefSeq" id="WP_005650691.1">
    <property type="nucleotide sequence ID" value="NZ_BAABZJ010000001.1"/>
</dbReference>
<accession>A0A9Q4RFU4</accession>
<dbReference type="EMBL" id="WNCN01000060">
    <property type="protein sequence ID" value="MTU41841.1"/>
    <property type="molecule type" value="Genomic_DNA"/>
</dbReference>
<sequence length="80" mass="8960">MGKKIIGVIAFAAIAAAGWNYQQNKNEVQLSDLALENVEALAWDENKSNYHLFPCPSSSGNECRFKDSERPECYGPTYCR</sequence>
<dbReference type="EMBL" id="WNDD01000016">
    <property type="protein sequence ID" value="MTV02834.1"/>
    <property type="molecule type" value="Genomic_DNA"/>
</dbReference>
<reference evidence="3 4" key="1">
    <citation type="journal article" date="2019" name="Nat. Med.">
        <title>A library of human gut bacterial isolates paired with longitudinal multiomics data enables mechanistic microbiome research.</title>
        <authorList>
            <person name="Poyet M."/>
            <person name="Groussin M."/>
            <person name="Gibbons S.M."/>
            <person name="Avila-Pacheco J."/>
            <person name="Jiang X."/>
            <person name="Kearney S.M."/>
            <person name="Perrotta A.R."/>
            <person name="Berdy B."/>
            <person name="Zhao S."/>
            <person name="Lieberman T.D."/>
            <person name="Swanson P.K."/>
            <person name="Smith M."/>
            <person name="Roesemann S."/>
            <person name="Alexander J.E."/>
            <person name="Rich S.A."/>
            <person name="Livny J."/>
            <person name="Vlamakis H."/>
            <person name="Clish C."/>
            <person name="Bullock K."/>
            <person name="Deik A."/>
            <person name="Scott J."/>
            <person name="Pierce K.A."/>
            <person name="Xavier R.J."/>
            <person name="Alm E.J."/>
        </authorList>
    </citation>
    <scope>NUCLEOTIDE SEQUENCE [LARGE SCALE GENOMIC DNA]</scope>
    <source>
        <strain evidence="2 4">BIOML-A11</strain>
        <strain evidence="1 3">BIOML-A29</strain>
    </source>
</reference>
<dbReference type="InterPro" id="IPR025905">
    <property type="entry name" value="NVEALA"/>
</dbReference>